<organism evidence="3 4">
    <name type="scientific">Anaeramoeba ignava</name>
    <name type="common">Anaerobic marine amoeba</name>
    <dbReference type="NCBI Taxonomy" id="1746090"/>
    <lineage>
        <taxon>Eukaryota</taxon>
        <taxon>Metamonada</taxon>
        <taxon>Anaeramoebidae</taxon>
        <taxon>Anaeramoeba</taxon>
    </lineage>
</organism>
<dbReference type="GO" id="GO:0004366">
    <property type="term" value="F:glycerol-3-phosphate O-acyltransferase activity"/>
    <property type="evidence" value="ECO:0007669"/>
    <property type="project" value="TreeGrafter"/>
</dbReference>
<evidence type="ECO:0000313" key="3">
    <source>
        <dbReference type="EMBL" id="KAJ5069388.1"/>
    </source>
</evidence>
<evidence type="ECO:0000259" key="2">
    <source>
        <dbReference type="SMART" id="SM00563"/>
    </source>
</evidence>
<keyword evidence="1" id="KW-1133">Transmembrane helix</keyword>
<dbReference type="OMA" id="PENPWID"/>
<sequence length="428" mass="49176">MILYRLFNLFLGYIKLLFSHNRNIWILQTYPQKGSIFFSATHPNSLIDPVLVSFKTPRLVRLIGKYSLFKMPFIRTIARGIQAVPIKRAQDSGLDPSQMQKVNDQAFGEMYKAFNKGQCIGIWPEGASIIKPGLLPFRTGIARILFGGINDIKKKHPEKSISVILIGINYTSSRKYQSSIFLVYGPVMEVSDEVLEMWRKEPRTTVKKLTLFFEKCTSRLFLNCPDWETFDIVSTTQMCLSDKNYSPRKFTELGIKVYECFKRFNKEDEDCKKYIEVSQKYSQNLKKSKIQDSEIIKNTNYSVFFGSLKIFFSIIFVIIYFVFALPGLVLNFPLVIHAIRTGLKSYKKPENCASSRLLFFSIIGFCLDIIYSSIIAKIFGGIYFLPAFWVFALGHATSLFVNSIIGLSRKIRSTAKILKKSEKSKRNS</sequence>
<dbReference type="InterPro" id="IPR002123">
    <property type="entry name" value="Plipid/glycerol_acylTrfase"/>
</dbReference>
<dbReference type="Proteomes" id="UP001149090">
    <property type="component" value="Unassembled WGS sequence"/>
</dbReference>
<dbReference type="SUPFAM" id="SSF69593">
    <property type="entry name" value="Glycerol-3-phosphate (1)-acyltransferase"/>
    <property type="match status" value="1"/>
</dbReference>
<feature type="domain" description="Phospholipid/glycerol acyltransferase" evidence="2">
    <location>
        <begin position="36"/>
        <end position="171"/>
    </location>
</feature>
<keyword evidence="4" id="KW-1185">Reference proteome</keyword>
<evidence type="ECO:0000313" key="4">
    <source>
        <dbReference type="Proteomes" id="UP001149090"/>
    </source>
</evidence>
<reference evidence="3" key="1">
    <citation type="submission" date="2022-10" db="EMBL/GenBank/DDBJ databases">
        <title>Novel sulphate-reducing endosymbionts in the free-living metamonad Anaeramoeba.</title>
        <authorList>
            <person name="Jerlstrom-Hultqvist J."/>
            <person name="Cepicka I."/>
            <person name="Gallot-Lavallee L."/>
            <person name="Salas-Leiva D."/>
            <person name="Curtis B.A."/>
            <person name="Zahonova K."/>
            <person name="Pipaliya S."/>
            <person name="Dacks J."/>
            <person name="Roger A.J."/>
        </authorList>
    </citation>
    <scope>NUCLEOTIDE SEQUENCE</scope>
    <source>
        <strain evidence="3">BMAN</strain>
    </source>
</reference>
<name>A0A9Q0R7J2_ANAIG</name>
<dbReference type="Pfam" id="PF01553">
    <property type="entry name" value="Acyltransferase"/>
    <property type="match status" value="1"/>
</dbReference>
<proteinExistence type="predicted"/>
<feature type="transmembrane region" description="Helical" evidence="1">
    <location>
        <begin position="310"/>
        <end position="336"/>
    </location>
</feature>
<evidence type="ECO:0000256" key="1">
    <source>
        <dbReference type="SAM" id="Phobius"/>
    </source>
</evidence>
<dbReference type="GO" id="GO:0016287">
    <property type="term" value="F:glycerone-phosphate O-acyltransferase activity"/>
    <property type="evidence" value="ECO:0007669"/>
    <property type="project" value="TreeGrafter"/>
</dbReference>
<dbReference type="InterPro" id="IPR052744">
    <property type="entry name" value="GPAT/DAPAT"/>
</dbReference>
<feature type="transmembrane region" description="Helical" evidence="1">
    <location>
        <begin position="357"/>
        <end position="376"/>
    </location>
</feature>
<keyword evidence="1" id="KW-0812">Transmembrane</keyword>
<dbReference type="PANTHER" id="PTHR31605">
    <property type="entry name" value="GLYCEROL-3-PHOSPHATE O-ACYLTRANSFERASE 1"/>
    <property type="match status" value="1"/>
</dbReference>
<feature type="transmembrane region" description="Helical" evidence="1">
    <location>
        <begin position="382"/>
        <end position="407"/>
    </location>
</feature>
<dbReference type="OrthoDB" id="1044435at2759"/>
<gene>
    <name evidence="3" type="ORF">M0811_11559</name>
</gene>
<dbReference type="SMART" id="SM00563">
    <property type="entry name" value="PlsC"/>
    <property type="match status" value="1"/>
</dbReference>
<protein>
    <submittedName>
        <fullName evidence="3">Glycerol-3-phosphate o-acyltransferase 1</fullName>
    </submittedName>
</protein>
<dbReference type="GO" id="GO:0008654">
    <property type="term" value="P:phospholipid biosynthetic process"/>
    <property type="evidence" value="ECO:0007669"/>
    <property type="project" value="TreeGrafter"/>
</dbReference>
<keyword evidence="1" id="KW-0472">Membrane</keyword>
<accession>A0A9Q0R7J2</accession>
<dbReference type="PANTHER" id="PTHR31605:SF0">
    <property type="entry name" value="GLYCEROL-3-PHOSPHATE O-ACYLTRANSFERASE 1"/>
    <property type="match status" value="1"/>
</dbReference>
<dbReference type="EMBL" id="JAPDFW010000104">
    <property type="protein sequence ID" value="KAJ5069388.1"/>
    <property type="molecule type" value="Genomic_DNA"/>
</dbReference>
<dbReference type="AlphaFoldDB" id="A0A9Q0R7J2"/>
<comment type="caution">
    <text evidence="3">The sequence shown here is derived from an EMBL/GenBank/DDBJ whole genome shotgun (WGS) entry which is preliminary data.</text>
</comment>